<organism evidence="1 2">
    <name type="scientific">Tanacetum coccineum</name>
    <dbReference type="NCBI Taxonomy" id="301880"/>
    <lineage>
        <taxon>Eukaryota</taxon>
        <taxon>Viridiplantae</taxon>
        <taxon>Streptophyta</taxon>
        <taxon>Embryophyta</taxon>
        <taxon>Tracheophyta</taxon>
        <taxon>Spermatophyta</taxon>
        <taxon>Magnoliopsida</taxon>
        <taxon>eudicotyledons</taxon>
        <taxon>Gunneridae</taxon>
        <taxon>Pentapetalae</taxon>
        <taxon>asterids</taxon>
        <taxon>campanulids</taxon>
        <taxon>Asterales</taxon>
        <taxon>Asteraceae</taxon>
        <taxon>Asteroideae</taxon>
        <taxon>Anthemideae</taxon>
        <taxon>Anthemidinae</taxon>
        <taxon>Tanacetum</taxon>
    </lineage>
</organism>
<sequence>MKNQRLQAEHKINQKIAELKNQAIVQADKVNIQSRNVGNDGKIARCLYNVQEETAEGSNVQKENENVHRNLQTSSRNVTNVQCYNYNEKGHYARNCPKPKVQDSKYFMEQMLLAKRMKQESFSTMNKMIFFLLMLFKWKSLKN</sequence>
<accession>A0ABQ4ZXS2</accession>
<evidence type="ECO:0000313" key="2">
    <source>
        <dbReference type="Proteomes" id="UP001151760"/>
    </source>
</evidence>
<dbReference type="Proteomes" id="UP001151760">
    <property type="component" value="Unassembled WGS sequence"/>
</dbReference>
<dbReference type="SUPFAM" id="SSF57756">
    <property type="entry name" value="Retrovirus zinc finger-like domains"/>
    <property type="match status" value="1"/>
</dbReference>
<name>A0ABQ4ZXS2_9ASTR</name>
<reference evidence="1" key="2">
    <citation type="submission" date="2022-01" db="EMBL/GenBank/DDBJ databases">
        <authorList>
            <person name="Yamashiro T."/>
            <person name="Shiraishi A."/>
            <person name="Satake H."/>
            <person name="Nakayama K."/>
        </authorList>
    </citation>
    <scope>NUCLEOTIDE SEQUENCE</scope>
</reference>
<dbReference type="InterPro" id="IPR036875">
    <property type="entry name" value="Znf_CCHC_sf"/>
</dbReference>
<evidence type="ECO:0000313" key="1">
    <source>
        <dbReference type="EMBL" id="GJS93548.1"/>
    </source>
</evidence>
<keyword evidence="2" id="KW-1185">Reference proteome</keyword>
<gene>
    <name evidence="1" type="ORF">Tco_0800516</name>
</gene>
<comment type="caution">
    <text evidence="1">The sequence shown here is derived from an EMBL/GenBank/DDBJ whole genome shotgun (WGS) entry which is preliminary data.</text>
</comment>
<dbReference type="Gene3D" id="4.10.60.10">
    <property type="entry name" value="Zinc finger, CCHC-type"/>
    <property type="match status" value="1"/>
</dbReference>
<proteinExistence type="predicted"/>
<protein>
    <submittedName>
        <fullName evidence="1">Gag-pol polyprotein</fullName>
    </submittedName>
</protein>
<reference evidence="1" key="1">
    <citation type="journal article" date="2022" name="Int. J. Mol. Sci.">
        <title>Draft Genome of Tanacetum Coccineum: Genomic Comparison of Closely Related Tanacetum-Family Plants.</title>
        <authorList>
            <person name="Yamashiro T."/>
            <person name="Shiraishi A."/>
            <person name="Nakayama K."/>
            <person name="Satake H."/>
        </authorList>
    </citation>
    <scope>NUCLEOTIDE SEQUENCE</scope>
</reference>
<dbReference type="EMBL" id="BQNB010011664">
    <property type="protein sequence ID" value="GJS93548.1"/>
    <property type="molecule type" value="Genomic_DNA"/>
</dbReference>